<dbReference type="SUPFAM" id="SSF55331">
    <property type="entry name" value="Tautomerase/MIF"/>
    <property type="match status" value="1"/>
</dbReference>
<dbReference type="Proteomes" id="UP000013523">
    <property type="component" value="Chromosome"/>
</dbReference>
<dbReference type="STRING" id="86416.Clopa_1283"/>
<dbReference type="InterPro" id="IPR014347">
    <property type="entry name" value="Tautomerase/MIF_sf"/>
</dbReference>
<gene>
    <name evidence="1" type="ORF">Clopa_1283</name>
</gene>
<organism evidence="1 2">
    <name type="scientific">Clostridium pasteurianum BC1</name>
    <dbReference type="NCBI Taxonomy" id="86416"/>
    <lineage>
        <taxon>Bacteria</taxon>
        <taxon>Bacillati</taxon>
        <taxon>Bacillota</taxon>
        <taxon>Clostridia</taxon>
        <taxon>Eubacteriales</taxon>
        <taxon>Clostridiaceae</taxon>
        <taxon>Clostridium</taxon>
    </lineage>
</organism>
<keyword evidence="2" id="KW-1185">Reference proteome</keyword>
<evidence type="ECO:0000313" key="2">
    <source>
        <dbReference type="Proteomes" id="UP000013523"/>
    </source>
</evidence>
<accession>R4K3G1</accession>
<sequence>MPYINSNLTMKLTEEKKNTIKEKLGELISILPGKSEDWLFVGFNDNKTLYFKGQKKEKAAVVEVQICGSASRESKEKLTGAICNLLRDELNIDGESTYVIFHEINDWGYNGTLF</sequence>
<dbReference type="Pfam" id="PF01187">
    <property type="entry name" value="MIF"/>
    <property type="match status" value="1"/>
</dbReference>
<dbReference type="EMBL" id="CP003261">
    <property type="protein sequence ID" value="AGK96271.1"/>
    <property type="molecule type" value="Genomic_DNA"/>
</dbReference>
<dbReference type="Gene3D" id="3.30.429.10">
    <property type="entry name" value="Macrophage Migration Inhibitory Factor"/>
    <property type="match status" value="1"/>
</dbReference>
<name>R4K3G1_CLOPA</name>
<dbReference type="KEGG" id="cpas:Clopa_1283"/>
<protein>
    <submittedName>
        <fullName evidence="1">Uncharacterized protein, 4-oxalocrotonate tautomerase</fullName>
    </submittedName>
</protein>
<dbReference type="HOGENOM" id="CLU_129906_0_0_9"/>
<dbReference type="RefSeq" id="WP_015614594.1">
    <property type="nucleotide sequence ID" value="NC_021182.1"/>
</dbReference>
<dbReference type="InterPro" id="IPR001398">
    <property type="entry name" value="Macrophage_inhib_fac"/>
</dbReference>
<dbReference type="AlphaFoldDB" id="R4K3G1"/>
<proteinExistence type="predicted"/>
<dbReference type="eggNOG" id="COG1942">
    <property type="taxonomic scope" value="Bacteria"/>
</dbReference>
<reference evidence="1 2" key="1">
    <citation type="submission" date="2012-01" db="EMBL/GenBank/DDBJ databases">
        <title>Complete sequence of chromosome of Clostridium pasteurianum BC1.</title>
        <authorList>
            <consortium name="US DOE Joint Genome Institute"/>
            <person name="Lucas S."/>
            <person name="Han J."/>
            <person name="Lapidus A."/>
            <person name="Cheng J.-F."/>
            <person name="Goodwin L."/>
            <person name="Pitluck S."/>
            <person name="Peters L."/>
            <person name="Mikhailova N."/>
            <person name="Teshima H."/>
            <person name="Detter J.C."/>
            <person name="Han C."/>
            <person name="Tapia R."/>
            <person name="Land M."/>
            <person name="Hauser L."/>
            <person name="Kyrpides N."/>
            <person name="Ivanova N."/>
            <person name="Pagani I."/>
            <person name="Dunn J."/>
            <person name="Taghavi S."/>
            <person name="Francis A."/>
            <person name="van der Lelie D."/>
            <person name="Woyke T."/>
        </authorList>
    </citation>
    <scope>NUCLEOTIDE SEQUENCE [LARGE SCALE GENOMIC DNA]</scope>
    <source>
        <strain evidence="1 2">BC1</strain>
    </source>
</reference>
<dbReference type="OrthoDB" id="5769863at2"/>
<evidence type="ECO:0000313" key="1">
    <source>
        <dbReference type="EMBL" id="AGK96271.1"/>
    </source>
</evidence>
<dbReference type="PATRIC" id="fig|86416.3.peg.1283"/>